<dbReference type="PANTHER" id="PTHR31213">
    <property type="entry name" value="OS08G0374000 PROTEIN-RELATED"/>
    <property type="match status" value="1"/>
</dbReference>
<feature type="domain" description="Bet v I/Major latex protein" evidence="2">
    <location>
        <begin position="3"/>
        <end position="151"/>
    </location>
</feature>
<evidence type="ECO:0000313" key="4">
    <source>
        <dbReference type="Proteomes" id="UP000077202"/>
    </source>
</evidence>
<dbReference type="PANTHER" id="PTHR31213:SF24">
    <property type="entry name" value="OS08G0374000 PROTEIN"/>
    <property type="match status" value="1"/>
</dbReference>
<evidence type="ECO:0000259" key="2">
    <source>
        <dbReference type="Pfam" id="PF00407"/>
    </source>
</evidence>
<organism evidence="3 4">
    <name type="scientific">Marchantia polymorpha subsp. ruderalis</name>
    <dbReference type="NCBI Taxonomy" id="1480154"/>
    <lineage>
        <taxon>Eukaryota</taxon>
        <taxon>Viridiplantae</taxon>
        <taxon>Streptophyta</taxon>
        <taxon>Embryophyta</taxon>
        <taxon>Marchantiophyta</taxon>
        <taxon>Marchantiopsida</taxon>
        <taxon>Marchantiidae</taxon>
        <taxon>Marchantiales</taxon>
        <taxon>Marchantiaceae</taxon>
        <taxon>Marchantia</taxon>
    </lineage>
</organism>
<dbReference type="GO" id="GO:0005737">
    <property type="term" value="C:cytoplasm"/>
    <property type="evidence" value="ECO:0007669"/>
    <property type="project" value="TreeGrafter"/>
</dbReference>
<dbReference type="InterPro" id="IPR000916">
    <property type="entry name" value="Bet_v_I/MLP"/>
</dbReference>
<dbReference type="GO" id="GO:0038023">
    <property type="term" value="F:signaling receptor activity"/>
    <property type="evidence" value="ECO:0007669"/>
    <property type="project" value="InterPro"/>
</dbReference>
<dbReference type="CDD" id="cd07816">
    <property type="entry name" value="Bet_v1-like"/>
    <property type="match status" value="1"/>
</dbReference>
<dbReference type="InterPro" id="IPR050279">
    <property type="entry name" value="Plant_def-hormone_signal"/>
</dbReference>
<dbReference type="Pfam" id="PF00407">
    <property type="entry name" value="Bet_v_1"/>
    <property type="match status" value="1"/>
</dbReference>
<sequence length="154" mass="16254">MPTCELEIELGVSASAMWAALKDQNTLFPKLMPGAIASIDIVEGDGGPGSVRLVKFGPMVPDGGHVKQLIVSLDDEGYSAVSEELEGGHLTQFGLTKWMQTLKLIPSGENASKLHICAEYEGGSEESVAKSGEISLQGLNTVFKAVEGYVKSSV</sequence>
<dbReference type="Gene3D" id="3.30.530.20">
    <property type="match status" value="1"/>
</dbReference>
<comment type="caution">
    <text evidence="3">The sequence shown here is derived from an EMBL/GenBank/DDBJ whole genome shotgun (WGS) entry which is preliminary data.</text>
</comment>
<comment type="similarity">
    <text evidence="1">Belongs to the BetVI family.</text>
</comment>
<dbReference type="EMBL" id="LVLJ01002789">
    <property type="protein sequence ID" value="OAE23734.1"/>
    <property type="molecule type" value="Genomic_DNA"/>
</dbReference>
<dbReference type="FunFam" id="3.30.530.20:FF:000007">
    <property type="entry name" value="Major pollen allergen Bet v 1-A"/>
    <property type="match status" value="1"/>
</dbReference>
<evidence type="ECO:0000313" key="3">
    <source>
        <dbReference type="EMBL" id="OAE23734.1"/>
    </source>
</evidence>
<dbReference type="Proteomes" id="UP000077202">
    <property type="component" value="Unassembled WGS sequence"/>
</dbReference>
<keyword evidence="4" id="KW-1185">Reference proteome</keyword>
<dbReference type="GO" id="GO:0006952">
    <property type="term" value="P:defense response"/>
    <property type="evidence" value="ECO:0007669"/>
    <property type="project" value="InterPro"/>
</dbReference>
<reference evidence="3" key="1">
    <citation type="submission" date="2016-03" db="EMBL/GenBank/DDBJ databases">
        <title>Mechanisms controlling the formation of the plant cell surface in tip-growing cells are functionally conserved among land plants.</title>
        <authorList>
            <person name="Honkanen S."/>
            <person name="Jones V.A."/>
            <person name="Morieri G."/>
            <person name="Champion C."/>
            <person name="Hetherington A.J."/>
            <person name="Kelly S."/>
            <person name="Saint-Marcoux D."/>
            <person name="Proust H."/>
            <person name="Prescott H."/>
            <person name="Dolan L."/>
        </authorList>
    </citation>
    <scope>NUCLEOTIDE SEQUENCE [LARGE SCALE GENOMIC DNA]</scope>
    <source>
        <tissue evidence="3">Whole gametophyte</tissue>
    </source>
</reference>
<gene>
    <name evidence="3" type="ORF">AXG93_4776s1180</name>
</gene>
<proteinExistence type="inferred from homology"/>
<dbReference type="PRINTS" id="PR00634">
    <property type="entry name" value="BETALLERGEN"/>
</dbReference>
<dbReference type="InterPro" id="IPR024949">
    <property type="entry name" value="Bet_v_I_allergen"/>
</dbReference>
<dbReference type="AlphaFoldDB" id="A0A176VS91"/>
<name>A0A176VS91_MARPO</name>
<accession>A0A176VS91</accession>
<dbReference type="GO" id="GO:0010427">
    <property type="term" value="F:abscisic acid binding"/>
    <property type="evidence" value="ECO:0007669"/>
    <property type="project" value="InterPro"/>
</dbReference>
<dbReference type="InterPro" id="IPR023393">
    <property type="entry name" value="START-like_dom_sf"/>
</dbReference>
<dbReference type="GO" id="GO:0005634">
    <property type="term" value="C:nucleus"/>
    <property type="evidence" value="ECO:0007669"/>
    <property type="project" value="TreeGrafter"/>
</dbReference>
<dbReference type="GO" id="GO:0009738">
    <property type="term" value="P:abscisic acid-activated signaling pathway"/>
    <property type="evidence" value="ECO:0007669"/>
    <property type="project" value="InterPro"/>
</dbReference>
<dbReference type="SUPFAM" id="SSF55961">
    <property type="entry name" value="Bet v1-like"/>
    <property type="match status" value="1"/>
</dbReference>
<protein>
    <recommendedName>
        <fullName evidence="2">Bet v I/Major latex protein domain-containing protein</fullName>
    </recommendedName>
</protein>
<evidence type="ECO:0000256" key="1">
    <source>
        <dbReference type="ARBA" id="ARBA00009744"/>
    </source>
</evidence>
<dbReference type="GO" id="GO:0004864">
    <property type="term" value="F:protein phosphatase inhibitor activity"/>
    <property type="evidence" value="ECO:0007669"/>
    <property type="project" value="InterPro"/>
</dbReference>